<reference evidence="3" key="1">
    <citation type="submission" date="2017-02" db="EMBL/GenBank/DDBJ databases">
        <authorList>
            <person name="Varghese N."/>
            <person name="Submissions S."/>
        </authorList>
    </citation>
    <scope>NUCLEOTIDE SEQUENCE [LARGE SCALE GENOMIC DNA]</scope>
    <source>
        <strain evidence="3">DSM 22224</strain>
    </source>
</reference>
<dbReference type="Proteomes" id="UP000190367">
    <property type="component" value="Unassembled WGS sequence"/>
</dbReference>
<dbReference type="Pfam" id="PF13618">
    <property type="entry name" value="Gluconate_2-dh3"/>
    <property type="match status" value="1"/>
</dbReference>
<organism evidence="2 3">
    <name type="scientific">Chitinophaga eiseniae</name>
    <dbReference type="NCBI Taxonomy" id="634771"/>
    <lineage>
        <taxon>Bacteria</taxon>
        <taxon>Pseudomonadati</taxon>
        <taxon>Bacteroidota</taxon>
        <taxon>Chitinophagia</taxon>
        <taxon>Chitinophagales</taxon>
        <taxon>Chitinophagaceae</taxon>
        <taxon>Chitinophaga</taxon>
    </lineage>
</organism>
<feature type="transmembrane region" description="Helical" evidence="1">
    <location>
        <begin position="6"/>
        <end position="25"/>
    </location>
</feature>
<evidence type="ECO:0000313" key="2">
    <source>
        <dbReference type="EMBL" id="SKA47246.1"/>
    </source>
</evidence>
<name>A0A1T4U3H2_9BACT</name>
<proteinExistence type="predicted"/>
<keyword evidence="1" id="KW-1133">Transmembrane helix</keyword>
<keyword evidence="3" id="KW-1185">Reference proteome</keyword>
<dbReference type="AlphaFoldDB" id="A0A1T4U3H2"/>
<evidence type="ECO:0000256" key="1">
    <source>
        <dbReference type="SAM" id="Phobius"/>
    </source>
</evidence>
<protein>
    <submittedName>
        <fullName evidence="2">Gluconate 2-dehydrogenase subunit 3</fullName>
    </submittedName>
</protein>
<dbReference type="OrthoDB" id="6385145at2"/>
<accession>A0A1T4U3H2</accession>
<dbReference type="InterPro" id="IPR027056">
    <property type="entry name" value="Gluconate_2DH_su3"/>
</dbReference>
<dbReference type="RefSeq" id="WP_078673189.1">
    <property type="nucleotide sequence ID" value="NZ_FUWZ01000008.1"/>
</dbReference>
<keyword evidence="1" id="KW-0812">Transmembrane</keyword>
<evidence type="ECO:0000313" key="3">
    <source>
        <dbReference type="Proteomes" id="UP000190367"/>
    </source>
</evidence>
<keyword evidence="1" id="KW-0472">Membrane</keyword>
<dbReference type="EMBL" id="FUWZ01000008">
    <property type="protein sequence ID" value="SKA47246.1"/>
    <property type="molecule type" value="Genomic_DNA"/>
</dbReference>
<dbReference type="STRING" id="634771.SAMN04488128_108137"/>
<gene>
    <name evidence="2" type="ORF">SAMN04488128_108137</name>
</gene>
<sequence length="219" mass="24835">MNRREALSYVGILLGGTIIGADAFLAGCKPSVKKEGVFKPEDLALLDEIAETIIPATPDSGGGKAADLTMFMSLIITDCYTENERNVILKGIDKLKEDCLAKHKKDFINLTNSEKETFLTQLYEEAISYVKTDAYHKAKEDFDRQQDNWIKSEKERKNFGASYLRESFPPHYFTMIRQLTLWGYFSSEVGMTKALRYIDTPGHYDGAYPYKKGDKAWAI</sequence>